<dbReference type="EnsemblPlants" id="Pp3c15_20000V3.5">
    <property type="protein sequence ID" value="Pp3c15_20000V3.5"/>
    <property type="gene ID" value="Pp3c15_20000"/>
</dbReference>
<feature type="compositionally biased region" description="Polar residues" evidence="4">
    <location>
        <begin position="291"/>
        <end position="317"/>
    </location>
</feature>
<dbReference type="InterPro" id="IPR001356">
    <property type="entry name" value="HD"/>
</dbReference>
<keyword evidence="2 3" id="KW-0371">Homeobox</keyword>
<dbReference type="Gene3D" id="1.10.10.60">
    <property type="entry name" value="Homeodomain-like"/>
    <property type="match status" value="1"/>
</dbReference>
<feature type="region of interest" description="Disordered" evidence="4">
    <location>
        <begin position="225"/>
        <end position="335"/>
    </location>
</feature>
<dbReference type="SUPFAM" id="SSF46689">
    <property type="entry name" value="Homeodomain-like"/>
    <property type="match status" value="1"/>
</dbReference>
<reference evidence="6" key="3">
    <citation type="submission" date="2020-12" db="UniProtKB">
        <authorList>
            <consortium name="EnsemblPlants"/>
        </authorList>
    </citation>
    <scope>IDENTIFICATION</scope>
</reference>
<dbReference type="OrthoDB" id="6159439at2759"/>
<dbReference type="PANTHER" id="PTHR46777:SF5">
    <property type="entry name" value="WUSCHEL-RELATED HOMEOBOX 13"/>
    <property type="match status" value="1"/>
</dbReference>
<keyword evidence="7" id="KW-1185">Reference proteome</keyword>
<evidence type="ECO:0000256" key="4">
    <source>
        <dbReference type="SAM" id="MobiDB-lite"/>
    </source>
</evidence>
<dbReference type="Pfam" id="PF00046">
    <property type="entry name" value="Homeodomain"/>
    <property type="match status" value="1"/>
</dbReference>
<evidence type="ECO:0000259" key="5">
    <source>
        <dbReference type="PROSITE" id="PS50071"/>
    </source>
</evidence>
<keyword evidence="2 3" id="KW-0238">DNA-binding</keyword>
<protein>
    <recommendedName>
        <fullName evidence="5">Homeobox domain-containing protein</fullName>
    </recommendedName>
</protein>
<dbReference type="RefSeq" id="XP_024395858.1">
    <property type="nucleotide sequence ID" value="XM_024540090.2"/>
</dbReference>
<accession>A0A7I4AX34</accession>
<dbReference type="PANTHER" id="PTHR46777">
    <property type="entry name" value="WUSCHEL-RELATED HOMEOBOX 13"/>
    <property type="match status" value="1"/>
</dbReference>
<gene>
    <name evidence="6" type="primary">LOC112292017</name>
</gene>
<dbReference type="GO" id="GO:0005634">
    <property type="term" value="C:nucleus"/>
    <property type="evidence" value="ECO:0007669"/>
    <property type="project" value="UniProtKB-SubCell"/>
</dbReference>
<dbReference type="EnsemblPlants" id="Pp3c15_20000V3.13">
    <property type="protein sequence ID" value="Pp3c15_20000V3.13"/>
    <property type="gene ID" value="Pp3c15_20000"/>
</dbReference>
<dbReference type="Gramene" id="Pp3c15_20000V3.15">
    <property type="protein sequence ID" value="Pp3c15_20000V3.15"/>
    <property type="gene ID" value="Pp3c15_20000"/>
</dbReference>
<sequence>MTKSVPLTSLIHGYAILRTDLDTLEPLQGIHWKSSRLHLGVHRIENRQSNGMESESRLGRMMDMTPLGSGLQGQPVPGGAALGLGPSLENSLPQPMYTRGSGQVMTEEQLETLRRQISVYATICQQLVEMHKASVSQQASLPGILASGQIVSMDHLTGTPPHKSTARQRWTPSQHQLQILEKLFEQGSGTPNKQRIKEITAELSQHGAISETNVYNWFQNRKARAKRKQQLVTPRDGESEADTDVESPKEKRTRQEGEQNQDESGGVGDTNGGGNSDGAGNGVPEQRAANFDQQDAASSALLHSQTDTKPDISSFNRSAGFDPHNVSQGIPPMMS</sequence>
<dbReference type="Proteomes" id="UP000006727">
    <property type="component" value="Chromosome 15"/>
</dbReference>
<organism evidence="6 7">
    <name type="scientific">Physcomitrium patens</name>
    <name type="common">Spreading-leaved earth moss</name>
    <name type="synonym">Physcomitrella patens</name>
    <dbReference type="NCBI Taxonomy" id="3218"/>
    <lineage>
        <taxon>Eukaryota</taxon>
        <taxon>Viridiplantae</taxon>
        <taxon>Streptophyta</taxon>
        <taxon>Embryophyta</taxon>
        <taxon>Bryophyta</taxon>
        <taxon>Bryophytina</taxon>
        <taxon>Bryopsida</taxon>
        <taxon>Funariidae</taxon>
        <taxon>Funariales</taxon>
        <taxon>Funariaceae</taxon>
        <taxon>Physcomitrium</taxon>
    </lineage>
</organism>
<dbReference type="InterPro" id="IPR044559">
    <property type="entry name" value="WOX13-like"/>
</dbReference>
<feature type="domain" description="Homeobox" evidence="5">
    <location>
        <begin position="163"/>
        <end position="228"/>
    </location>
</feature>
<keyword evidence="2 3" id="KW-0539">Nucleus</keyword>
<dbReference type="EMBL" id="ABEU02000015">
    <property type="status" value="NOT_ANNOTATED_CDS"/>
    <property type="molecule type" value="Genomic_DNA"/>
</dbReference>
<evidence type="ECO:0000256" key="1">
    <source>
        <dbReference type="ARBA" id="ARBA00004123"/>
    </source>
</evidence>
<dbReference type="GO" id="GO:0003700">
    <property type="term" value="F:DNA-binding transcription factor activity"/>
    <property type="evidence" value="ECO:0000318"/>
    <property type="project" value="GO_Central"/>
</dbReference>
<dbReference type="SMART" id="SM00389">
    <property type="entry name" value="HOX"/>
    <property type="match status" value="1"/>
</dbReference>
<dbReference type="Gramene" id="Pp3c15_20000V3.5">
    <property type="protein sequence ID" value="Pp3c15_20000V3.5"/>
    <property type="gene ID" value="Pp3c15_20000"/>
</dbReference>
<dbReference type="GO" id="GO:0003677">
    <property type="term" value="F:DNA binding"/>
    <property type="evidence" value="ECO:0007669"/>
    <property type="project" value="UniProtKB-UniRule"/>
</dbReference>
<name>A0A7I4AX34_PHYPA</name>
<dbReference type="PROSITE" id="PS50071">
    <property type="entry name" value="HOMEOBOX_2"/>
    <property type="match status" value="1"/>
</dbReference>
<feature type="DNA-binding region" description="Homeobox" evidence="2">
    <location>
        <begin position="165"/>
        <end position="229"/>
    </location>
</feature>
<dbReference type="Gramene" id="Pp3c15_20000V3.13">
    <property type="protein sequence ID" value="Pp3c15_20000V3.13"/>
    <property type="gene ID" value="Pp3c15_20000"/>
</dbReference>
<dbReference type="GeneID" id="112292017"/>
<proteinExistence type="predicted"/>
<dbReference type="KEGG" id="ppp:112292017"/>
<dbReference type="EnsemblPlants" id="Pp3c15_20000V3.15">
    <property type="protein sequence ID" value="Pp3c15_20000V3.15"/>
    <property type="gene ID" value="Pp3c15_20000"/>
</dbReference>
<feature type="compositionally biased region" description="Gly residues" evidence="4">
    <location>
        <begin position="265"/>
        <end position="281"/>
    </location>
</feature>
<dbReference type="GO" id="GO:0006355">
    <property type="term" value="P:regulation of DNA-templated transcription"/>
    <property type="evidence" value="ECO:0000318"/>
    <property type="project" value="GO_Central"/>
</dbReference>
<dbReference type="RefSeq" id="XP_024395859.1">
    <property type="nucleotide sequence ID" value="XM_024540091.2"/>
</dbReference>
<comment type="subcellular location">
    <subcellularLocation>
        <location evidence="1 2 3">Nucleus</location>
    </subcellularLocation>
</comment>
<dbReference type="CDD" id="cd00086">
    <property type="entry name" value="homeodomain"/>
    <property type="match status" value="1"/>
</dbReference>
<dbReference type="EnsemblPlants" id="Pp3c15_20000V3.14">
    <property type="protein sequence ID" value="Pp3c15_20000V3.14"/>
    <property type="gene ID" value="Pp3c15_20000"/>
</dbReference>
<dbReference type="AlphaFoldDB" id="A0A7I4AX34"/>
<reference evidence="6 7" key="1">
    <citation type="journal article" date="2008" name="Science">
        <title>The Physcomitrella genome reveals evolutionary insights into the conquest of land by plants.</title>
        <authorList>
            <person name="Rensing S."/>
            <person name="Lang D."/>
            <person name="Zimmer A."/>
            <person name="Terry A."/>
            <person name="Salamov A."/>
            <person name="Shapiro H."/>
            <person name="Nishiyama T."/>
            <person name="Perroud P.-F."/>
            <person name="Lindquist E."/>
            <person name="Kamisugi Y."/>
            <person name="Tanahashi T."/>
            <person name="Sakakibara K."/>
            <person name="Fujita T."/>
            <person name="Oishi K."/>
            <person name="Shin-I T."/>
            <person name="Kuroki Y."/>
            <person name="Toyoda A."/>
            <person name="Suzuki Y."/>
            <person name="Hashimoto A."/>
            <person name="Yamaguchi K."/>
            <person name="Sugano A."/>
            <person name="Kohara Y."/>
            <person name="Fujiyama A."/>
            <person name="Anterola A."/>
            <person name="Aoki S."/>
            <person name="Ashton N."/>
            <person name="Barbazuk W.B."/>
            <person name="Barker E."/>
            <person name="Bennetzen J."/>
            <person name="Bezanilla M."/>
            <person name="Blankenship R."/>
            <person name="Cho S.H."/>
            <person name="Dutcher S."/>
            <person name="Estelle M."/>
            <person name="Fawcett J.A."/>
            <person name="Gundlach H."/>
            <person name="Hanada K."/>
            <person name="Heyl A."/>
            <person name="Hicks K.A."/>
            <person name="Hugh J."/>
            <person name="Lohr M."/>
            <person name="Mayer K."/>
            <person name="Melkozernov A."/>
            <person name="Murata T."/>
            <person name="Nelson D."/>
            <person name="Pils B."/>
            <person name="Prigge M."/>
            <person name="Reiss B."/>
            <person name="Renner T."/>
            <person name="Rombauts S."/>
            <person name="Rushton P."/>
            <person name="Sanderfoot A."/>
            <person name="Schween G."/>
            <person name="Shiu S.-H."/>
            <person name="Stueber K."/>
            <person name="Theodoulou F.L."/>
            <person name="Tu H."/>
            <person name="Van de Peer Y."/>
            <person name="Verrier P.J."/>
            <person name="Waters E."/>
            <person name="Wood A."/>
            <person name="Yang L."/>
            <person name="Cove D."/>
            <person name="Cuming A."/>
            <person name="Hasebe M."/>
            <person name="Lucas S."/>
            <person name="Mishler D.B."/>
            <person name="Reski R."/>
            <person name="Grigoriev I."/>
            <person name="Quatrano R.S."/>
            <person name="Boore J.L."/>
        </authorList>
    </citation>
    <scope>NUCLEOTIDE SEQUENCE [LARGE SCALE GENOMIC DNA]</scope>
    <source>
        <strain evidence="6 7">cv. Gransden 2004</strain>
    </source>
</reference>
<feature type="compositionally biased region" description="Basic and acidic residues" evidence="4">
    <location>
        <begin position="246"/>
        <end position="257"/>
    </location>
</feature>
<dbReference type="FunCoup" id="A0A7I4AX34">
    <property type="interactions" value="513"/>
</dbReference>
<dbReference type="InterPro" id="IPR009057">
    <property type="entry name" value="Homeodomain-like_sf"/>
</dbReference>
<evidence type="ECO:0000256" key="3">
    <source>
        <dbReference type="RuleBase" id="RU000682"/>
    </source>
</evidence>
<dbReference type="Gramene" id="Pp3c15_20000V3.14">
    <property type="protein sequence ID" value="Pp3c15_20000V3.14"/>
    <property type="gene ID" value="Pp3c15_20000"/>
</dbReference>
<evidence type="ECO:0000256" key="2">
    <source>
        <dbReference type="PROSITE-ProRule" id="PRU00108"/>
    </source>
</evidence>
<evidence type="ECO:0000313" key="6">
    <source>
        <dbReference type="EnsemblPlants" id="Pp3c15_20000V3.13"/>
    </source>
</evidence>
<reference evidence="6 7" key="2">
    <citation type="journal article" date="2018" name="Plant J.">
        <title>The Physcomitrella patens chromosome-scale assembly reveals moss genome structure and evolution.</title>
        <authorList>
            <person name="Lang D."/>
            <person name="Ullrich K.K."/>
            <person name="Murat F."/>
            <person name="Fuchs J."/>
            <person name="Jenkins J."/>
            <person name="Haas F.B."/>
            <person name="Piednoel M."/>
            <person name="Gundlach H."/>
            <person name="Van Bel M."/>
            <person name="Meyberg R."/>
            <person name="Vives C."/>
            <person name="Morata J."/>
            <person name="Symeonidi A."/>
            <person name="Hiss M."/>
            <person name="Muchero W."/>
            <person name="Kamisugi Y."/>
            <person name="Saleh O."/>
            <person name="Blanc G."/>
            <person name="Decker E.L."/>
            <person name="van Gessel N."/>
            <person name="Grimwood J."/>
            <person name="Hayes R.D."/>
            <person name="Graham S.W."/>
            <person name="Gunter L.E."/>
            <person name="McDaniel S.F."/>
            <person name="Hoernstein S.N.W."/>
            <person name="Larsson A."/>
            <person name="Li F.W."/>
            <person name="Perroud P.F."/>
            <person name="Phillips J."/>
            <person name="Ranjan P."/>
            <person name="Rokshar D.S."/>
            <person name="Rothfels C.J."/>
            <person name="Schneider L."/>
            <person name="Shu S."/>
            <person name="Stevenson D.W."/>
            <person name="Thummler F."/>
            <person name="Tillich M."/>
            <person name="Villarreal Aguilar J.C."/>
            <person name="Widiez T."/>
            <person name="Wong G.K."/>
            <person name="Wymore A."/>
            <person name="Zhang Y."/>
            <person name="Zimmer A.D."/>
            <person name="Quatrano R.S."/>
            <person name="Mayer K.F.X."/>
            <person name="Goodstein D."/>
            <person name="Casacuberta J.M."/>
            <person name="Vandepoele K."/>
            <person name="Reski R."/>
            <person name="Cuming A.C."/>
            <person name="Tuskan G.A."/>
            <person name="Maumus F."/>
            <person name="Salse J."/>
            <person name="Schmutz J."/>
            <person name="Rensing S.A."/>
        </authorList>
    </citation>
    <scope>NUCLEOTIDE SEQUENCE [LARGE SCALE GENOMIC DNA]</scope>
    <source>
        <strain evidence="6 7">cv. Gransden 2004</strain>
    </source>
</reference>
<evidence type="ECO:0000313" key="7">
    <source>
        <dbReference type="Proteomes" id="UP000006727"/>
    </source>
</evidence>